<protein>
    <recommendedName>
        <fullName evidence="3">PPM-type phosphatase domain-containing protein</fullName>
    </recommendedName>
</protein>
<proteinExistence type="predicted"/>
<dbReference type="GO" id="GO:0004722">
    <property type="term" value="F:protein serine/threonine phosphatase activity"/>
    <property type="evidence" value="ECO:0007669"/>
    <property type="project" value="InterPro"/>
</dbReference>
<keyword evidence="2" id="KW-0472">Membrane</keyword>
<gene>
    <name evidence="4" type="ORF">BSTOLATCC_MIC252</name>
</gene>
<reference evidence="4" key="1">
    <citation type="submission" date="2021-09" db="EMBL/GenBank/DDBJ databases">
        <authorList>
            <consortium name="AG Swart"/>
            <person name="Singh M."/>
            <person name="Singh A."/>
            <person name="Seah K."/>
            <person name="Emmerich C."/>
        </authorList>
    </citation>
    <scope>NUCLEOTIDE SEQUENCE</scope>
    <source>
        <strain evidence="4">ATCC30299</strain>
    </source>
</reference>
<dbReference type="InterPro" id="IPR001932">
    <property type="entry name" value="PPM-type_phosphatase-like_dom"/>
</dbReference>
<dbReference type="InterPro" id="IPR036457">
    <property type="entry name" value="PPM-type-like_dom_sf"/>
</dbReference>
<dbReference type="AlphaFoldDB" id="A0AAU9I7V2"/>
<evidence type="ECO:0000256" key="2">
    <source>
        <dbReference type="ARBA" id="ARBA00023136"/>
    </source>
</evidence>
<evidence type="ECO:0000256" key="1">
    <source>
        <dbReference type="ARBA" id="ARBA00004370"/>
    </source>
</evidence>
<organism evidence="4 5">
    <name type="scientific">Blepharisma stoltei</name>
    <dbReference type="NCBI Taxonomy" id="1481888"/>
    <lineage>
        <taxon>Eukaryota</taxon>
        <taxon>Sar</taxon>
        <taxon>Alveolata</taxon>
        <taxon>Ciliophora</taxon>
        <taxon>Postciliodesmatophora</taxon>
        <taxon>Heterotrichea</taxon>
        <taxon>Heterotrichida</taxon>
        <taxon>Blepharismidae</taxon>
        <taxon>Blepharisma</taxon>
    </lineage>
</organism>
<dbReference type="GO" id="GO:0016020">
    <property type="term" value="C:membrane"/>
    <property type="evidence" value="ECO:0007669"/>
    <property type="project" value="UniProtKB-SubCell"/>
</dbReference>
<feature type="domain" description="PPM-type phosphatase" evidence="3">
    <location>
        <begin position="190"/>
        <end position="480"/>
    </location>
</feature>
<dbReference type="Proteomes" id="UP001162131">
    <property type="component" value="Unassembled WGS sequence"/>
</dbReference>
<keyword evidence="5" id="KW-1185">Reference proteome</keyword>
<evidence type="ECO:0000313" key="5">
    <source>
        <dbReference type="Proteomes" id="UP001162131"/>
    </source>
</evidence>
<sequence length="481" mass="54165">MENKPIETRSRSSGVLPSRSTILREFNMFNKARLEERKKNVLNTSALNKSVVFKRKEFYTPNISPRLLNKTQIGIRNVETPNRLNQSQNVNLPIKETSLRGNNDPHAFARAIHLEPKLTNNSHLSLQNKQRKEKIKIYEESSVVELPSVNKSKRKAIKEAVSRNQSPLSNSVPEIRQVNIASKIPVRCAYLTKTGVSAGKTKANNQDAFILKYKFGQVFNQILLGVLDGHGIEGHLVSNFIKRVLPIEIESNSPPEVITNSHIPTEELHSKLKESITKGFLAANVDLSQNKTIDSKFSGTTVNLVLIRGKFCICANAGDSRAIIGRYENNRWTPIPLSNDHKPEVESERIRIEKYGGRVEPYSEIAGQFLGPQRVWLKNSQIPGLAMTRSLGDFIASQVGVIPDPEIKIHEMTKSDKFIVLATDGVWEFVSNEECVNLVGRFYREGIPESACNALMERALNYWKNIDQVVDDITIIVAYIK</sequence>
<dbReference type="InterPro" id="IPR015655">
    <property type="entry name" value="PP2C"/>
</dbReference>
<accession>A0AAU9I7V2</accession>
<dbReference type="SUPFAM" id="SSF81606">
    <property type="entry name" value="PP2C-like"/>
    <property type="match status" value="1"/>
</dbReference>
<name>A0AAU9I7V2_9CILI</name>
<dbReference type="EMBL" id="CAJZBQ010000001">
    <property type="protein sequence ID" value="CAG9310040.1"/>
    <property type="molecule type" value="Genomic_DNA"/>
</dbReference>
<dbReference type="PANTHER" id="PTHR47992">
    <property type="entry name" value="PROTEIN PHOSPHATASE"/>
    <property type="match status" value="1"/>
</dbReference>
<evidence type="ECO:0000313" key="4">
    <source>
        <dbReference type="EMBL" id="CAG9310040.1"/>
    </source>
</evidence>
<dbReference type="PROSITE" id="PS51746">
    <property type="entry name" value="PPM_2"/>
    <property type="match status" value="1"/>
</dbReference>
<comment type="caution">
    <text evidence="4">The sequence shown here is derived from an EMBL/GenBank/DDBJ whole genome shotgun (WGS) entry which is preliminary data.</text>
</comment>
<dbReference type="CDD" id="cd00143">
    <property type="entry name" value="PP2Cc"/>
    <property type="match status" value="1"/>
</dbReference>
<dbReference type="Gene3D" id="3.60.40.10">
    <property type="entry name" value="PPM-type phosphatase domain"/>
    <property type="match status" value="1"/>
</dbReference>
<evidence type="ECO:0000259" key="3">
    <source>
        <dbReference type="PROSITE" id="PS51746"/>
    </source>
</evidence>
<comment type="subcellular location">
    <subcellularLocation>
        <location evidence="1">Membrane</location>
    </subcellularLocation>
</comment>
<dbReference type="Pfam" id="PF00481">
    <property type="entry name" value="PP2C"/>
    <property type="match status" value="1"/>
</dbReference>
<dbReference type="SMART" id="SM00332">
    <property type="entry name" value="PP2Cc"/>
    <property type="match status" value="1"/>
</dbReference>